<dbReference type="PANTHER" id="PTHR43308:SF5">
    <property type="entry name" value="S-LAYER PROTEIN _ PEPTIDOGLYCAN ENDO-BETA-N-ACETYLGLUCOSAMINIDASE"/>
    <property type="match status" value="1"/>
</dbReference>
<dbReference type="PROSITE" id="PS51272">
    <property type="entry name" value="SLH"/>
    <property type="match status" value="3"/>
</dbReference>
<evidence type="ECO:0000259" key="3">
    <source>
        <dbReference type="PROSITE" id="PS51272"/>
    </source>
</evidence>
<dbReference type="RefSeq" id="WP_194701733.1">
    <property type="nucleotide sequence ID" value="NZ_JADKNH010000005.1"/>
</dbReference>
<dbReference type="InterPro" id="IPR001119">
    <property type="entry name" value="SLH_dom"/>
</dbReference>
<reference evidence="4 5" key="1">
    <citation type="submission" date="2020-11" db="EMBL/GenBank/DDBJ databases">
        <title>Fusibacter basophilias sp. nov.</title>
        <authorList>
            <person name="Qiu D."/>
        </authorList>
    </citation>
    <scope>NUCLEOTIDE SEQUENCE [LARGE SCALE GENOMIC DNA]</scope>
    <source>
        <strain evidence="4 5">Q10-2</strain>
    </source>
</reference>
<dbReference type="PANTHER" id="PTHR43308">
    <property type="entry name" value="OUTER MEMBRANE PROTEIN ALPHA-RELATED"/>
    <property type="match status" value="1"/>
</dbReference>
<comment type="caution">
    <text evidence="4">The sequence shown here is derived from an EMBL/GenBank/DDBJ whole genome shotgun (WGS) entry which is preliminary data.</text>
</comment>
<feature type="domain" description="SLH" evidence="3">
    <location>
        <begin position="28"/>
        <end position="91"/>
    </location>
</feature>
<feature type="chain" id="PRO_5047288916" evidence="2">
    <location>
        <begin position="24"/>
        <end position="476"/>
    </location>
</feature>
<dbReference type="Pfam" id="PF00395">
    <property type="entry name" value="SLH"/>
    <property type="match status" value="1"/>
</dbReference>
<dbReference type="Gene3D" id="2.60.40.10">
    <property type="entry name" value="Immunoglobulins"/>
    <property type="match status" value="1"/>
</dbReference>
<evidence type="ECO:0000313" key="4">
    <source>
        <dbReference type="EMBL" id="MBF4693505.1"/>
    </source>
</evidence>
<dbReference type="EMBL" id="JADKNH010000005">
    <property type="protein sequence ID" value="MBF4693505.1"/>
    <property type="molecule type" value="Genomic_DNA"/>
</dbReference>
<name>A0ABR9ZSR2_9FIRM</name>
<dbReference type="InterPro" id="IPR051465">
    <property type="entry name" value="Cell_Envelope_Struct_Comp"/>
</dbReference>
<feature type="domain" description="SLH" evidence="3">
    <location>
        <begin position="92"/>
        <end position="150"/>
    </location>
</feature>
<evidence type="ECO:0000313" key="5">
    <source>
        <dbReference type="Proteomes" id="UP000614200"/>
    </source>
</evidence>
<keyword evidence="5" id="KW-1185">Reference proteome</keyword>
<dbReference type="Proteomes" id="UP000614200">
    <property type="component" value="Unassembled WGS sequence"/>
</dbReference>
<proteinExistence type="predicted"/>
<feature type="domain" description="SLH" evidence="3">
    <location>
        <begin position="153"/>
        <end position="219"/>
    </location>
</feature>
<evidence type="ECO:0000256" key="1">
    <source>
        <dbReference type="ARBA" id="ARBA00022737"/>
    </source>
</evidence>
<gene>
    <name evidence="4" type="ORF">ISU02_10255</name>
</gene>
<sequence length="476" mass="52640">MKTIFKSALVLVLVISMCIPAFATTNTDEIIFSDIDSTHYAYNAIKTMKTYGIINGYPDGTFRPNNTVTRVEFATMMVKALKLQINLNATSSFSDMNTETWAIPYVEAAKNFLTGYTTATGYTFKPHQASVREDMAVALIKALGKNTDTETVLSLYADQNGISNNLRAFVAAAINNNLMIGETIGTQRYFYPQRSLTRAEAASLLMNVIREEKIIFNGEEKVTFDVNGNTDTDSDSNTPYGATTLSAELDRAGNNGNGNAYGNSNANSAVVLKWQKITHPDFEGYKVVASLTDQTPVYPENGYALWITDKNKTTALIKAGSSYNGSEFSKFEAGKTYYFSITAVYKDKKVPGNVITVTIPNSPSTSNNTNYQDNALTLQAENKGDSIELKWTIAQADCFQGYKVVASQTDTTPMYPDNGYFKYITDRDDNSITINKDDSYGNGDFTKFEKGKTYYIAITYLCEGYKKTSNVVKIDF</sequence>
<protein>
    <submittedName>
        <fullName evidence="4">S-layer homology domain-containing protein</fullName>
    </submittedName>
</protein>
<feature type="signal peptide" evidence="2">
    <location>
        <begin position="1"/>
        <end position="23"/>
    </location>
</feature>
<dbReference type="InterPro" id="IPR013783">
    <property type="entry name" value="Ig-like_fold"/>
</dbReference>
<evidence type="ECO:0000256" key="2">
    <source>
        <dbReference type="SAM" id="SignalP"/>
    </source>
</evidence>
<organism evidence="4 5">
    <name type="scientific">Fusibacter ferrireducens</name>
    <dbReference type="NCBI Taxonomy" id="2785058"/>
    <lineage>
        <taxon>Bacteria</taxon>
        <taxon>Bacillati</taxon>
        <taxon>Bacillota</taxon>
        <taxon>Clostridia</taxon>
        <taxon>Eubacteriales</taxon>
        <taxon>Eubacteriales Family XII. Incertae Sedis</taxon>
        <taxon>Fusibacter</taxon>
    </lineage>
</organism>
<keyword evidence="1" id="KW-0677">Repeat</keyword>
<accession>A0ABR9ZSR2</accession>
<keyword evidence="2" id="KW-0732">Signal</keyword>